<dbReference type="GO" id="GO:0030246">
    <property type="term" value="F:carbohydrate binding"/>
    <property type="evidence" value="ECO:0007669"/>
    <property type="project" value="UniProtKB-UniRule"/>
</dbReference>
<dbReference type="KEGG" id="loc:102688775"/>
<reference evidence="10" key="3">
    <citation type="submission" date="2025-09" db="UniProtKB">
        <authorList>
            <consortium name="Ensembl"/>
        </authorList>
    </citation>
    <scope>IDENTIFICATION</scope>
</reference>
<proteinExistence type="inferred from homology"/>
<dbReference type="Ensembl" id="ENSLOCT00000012871.1">
    <property type="protein sequence ID" value="ENSLOCP00000012845.1"/>
    <property type="gene ID" value="ENSLOCG00000010476.1"/>
</dbReference>
<dbReference type="GO" id="GO:0005615">
    <property type="term" value="C:extracellular space"/>
    <property type="evidence" value="ECO:0000318"/>
    <property type="project" value="GO_Central"/>
</dbReference>
<evidence type="ECO:0000256" key="1">
    <source>
        <dbReference type="ARBA" id="ARBA00004613"/>
    </source>
</evidence>
<sequence length="226" mass="25025">MRTRDAIRLILVLASVLLMWLIANMPINIQLKIKDTKDILGLLKPTPAHAVVTPANKCGLSKECPADHFPFRIKSGAANVIGPKICFDGKIVMSNALNNVGSGLNILLVNGQTGEIIKAESFNMYAGDVKGLLEFLKAIKPGTIIIVASYDEPATNMNDEIREIFTRFGSSMIKSVQYRDNWLFIGAEGIEEKSPFEKHLKNAQDTNIYDGWPEMIEMDGCFPKKI</sequence>
<evidence type="ECO:0000256" key="7">
    <source>
        <dbReference type="PROSITE-ProRule" id="PRU01375"/>
    </source>
</evidence>
<dbReference type="InterPro" id="IPR039220">
    <property type="entry name" value="FAM3"/>
</dbReference>
<dbReference type="OrthoDB" id="440755at2759"/>
<evidence type="ECO:0000259" key="9">
    <source>
        <dbReference type="Pfam" id="PF15711"/>
    </source>
</evidence>
<dbReference type="GeneID" id="102688775"/>
<keyword evidence="4" id="KW-0732">Signal</keyword>
<keyword evidence="11" id="KW-1185">Reference proteome</keyword>
<comment type="similarity">
    <text evidence="2">Belongs to the FAM3 family.</text>
</comment>
<dbReference type="eggNOG" id="ENOG502S1XI">
    <property type="taxonomic scope" value="Eukaryota"/>
</dbReference>
<dbReference type="InParanoid" id="W5MWT6"/>
<dbReference type="EMBL" id="AHAT01020751">
    <property type="status" value="NOT_ANNOTATED_CDS"/>
    <property type="molecule type" value="Genomic_DNA"/>
</dbReference>
<evidence type="ECO:0000256" key="8">
    <source>
        <dbReference type="SAM" id="Phobius"/>
    </source>
</evidence>
<dbReference type="STRING" id="7918.ENSLOCP00000012845"/>
<keyword evidence="8" id="KW-1133">Transmembrane helix</keyword>
<dbReference type="CDD" id="cd13940">
    <property type="entry name" value="ILEI_FAM3C"/>
    <property type="match status" value="1"/>
</dbReference>
<feature type="transmembrane region" description="Helical" evidence="8">
    <location>
        <begin position="6"/>
        <end position="27"/>
    </location>
</feature>
<dbReference type="Bgee" id="ENSLOCG00000010476">
    <property type="expression patterns" value="Expressed in pharyngeal gill and 5 other cell types or tissues"/>
</dbReference>
<reference evidence="11" key="1">
    <citation type="submission" date="2011-12" db="EMBL/GenBank/DDBJ databases">
        <title>The Draft Genome of Lepisosteus oculatus.</title>
        <authorList>
            <consortium name="The Broad Institute Genome Assembly &amp; Analysis Group"/>
            <consortium name="Computational R&amp;D Group"/>
            <consortium name="and Sequencing Platform"/>
            <person name="Di Palma F."/>
            <person name="Alfoldi J."/>
            <person name="Johnson J."/>
            <person name="Berlin A."/>
            <person name="Gnerre S."/>
            <person name="Jaffe D."/>
            <person name="MacCallum I."/>
            <person name="Young S."/>
            <person name="Walker B.J."/>
            <person name="Lander E.S."/>
            <person name="Lindblad-Toh K."/>
        </authorList>
    </citation>
    <scope>NUCLEOTIDE SEQUENCE [LARGE SCALE GENOMIC DNA]</scope>
</reference>
<dbReference type="OMA" id="MCFENQI"/>
<keyword evidence="8" id="KW-0472">Membrane</keyword>
<evidence type="ECO:0000256" key="5">
    <source>
        <dbReference type="ARBA" id="ARBA00022734"/>
    </source>
</evidence>
<dbReference type="GeneTree" id="ENSGT00950000183004"/>
<feature type="domain" description="ILEI/PANDER" evidence="9">
    <location>
        <begin position="102"/>
        <end position="189"/>
    </location>
</feature>
<dbReference type="InterPro" id="IPR039475">
    <property type="entry name" value="ILEI_FAM3C"/>
</dbReference>
<keyword evidence="5 7" id="KW-0430">Lectin</keyword>
<keyword evidence="6" id="KW-1015">Disulfide bond</keyword>
<keyword evidence="3" id="KW-0964">Secreted</keyword>
<evidence type="ECO:0000256" key="3">
    <source>
        <dbReference type="ARBA" id="ARBA00022525"/>
    </source>
</evidence>
<evidence type="ECO:0000256" key="2">
    <source>
        <dbReference type="ARBA" id="ARBA00010905"/>
    </source>
</evidence>
<dbReference type="PROSITE" id="PS52031">
    <property type="entry name" value="GG_LECTIN"/>
    <property type="match status" value="1"/>
</dbReference>
<dbReference type="PANTHER" id="PTHR14592">
    <property type="entry name" value="UNCHARACTERIZED FAM3"/>
    <property type="match status" value="1"/>
</dbReference>
<organism evidence="10 11">
    <name type="scientific">Lepisosteus oculatus</name>
    <name type="common">Spotted gar</name>
    <dbReference type="NCBI Taxonomy" id="7918"/>
    <lineage>
        <taxon>Eukaryota</taxon>
        <taxon>Metazoa</taxon>
        <taxon>Chordata</taxon>
        <taxon>Craniata</taxon>
        <taxon>Vertebrata</taxon>
        <taxon>Euteleostomi</taxon>
        <taxon>Actinopterygii</taxon>
        <taxon>Neopterygii</taxon>
        <taxon>Holostei</taxon>
        <taxon>Semionotiformes</taxon>
        <taxon>Lepisosteidae</taxon>
        <taxon>Lepisosteus</taxon>
    </lineage>
</organism>
<comment type="subcellular location">
    <subcellularLocation>
        <location evidence="1">Secreted</location>
    </subcellularLocation>
</comment>
<accession>W5MWT6</accession>
<dbReference type="Proteomes" id="UP000018468">
    <property type="component" value="Linkage group LG5"/>
</dbReference>
<reference evidence="10" key="2">
    <citation type="submission" date="2025-08" db="UniProtKB">
        <authorList>
            <consortium name="Ensembl"/>
        </authorList>
    </citation>
    <scope>IDENTIFICATION</scope>
</reference>
<dbReference type="HOGENOM" id="CLU_099478_0_1_1"/>
<name>W5MWT6_LEPOC</name>
<dbReference type="Pfam" id="PF15711">
    <property type="entry name" value="ILEI"/>
    <property type="match status" value="1"/>
</dbReference>
<dbReference type="InterPro" id="IPR039477">
    <property type="entry name" value="ILEI/PANDER_dom"/>
</dbReference>
<evidence type="ECO:0000313" key="11">
    <source>
        <dbReference type="Proteomes" id="UP000018468"/>
    </source>
</evidence>
<evidence type="ECO:0000313" key="10">
    <source>
        <dbReference type="Ensembl" id="ENSLOCP00000012845.1"/>
    </source>
</evidence>
<evidence type="ECO:0000256" key="4">
    <source>
        <dbReference type="ARBA" id="ARBA00022729"/>
    </source>
</evidence>
<protein>
    <submittedName>
        <fullName evidence="10">FAM3 metabolism regulating signaling molecule D</fullName>
    </submittedName>
</protein>
<dbReference type="RefSeq" id="XP_015202596.1">
    <property type="nucleotide sequence ID" value="XM_015347110.1"/>
</dbReference>
<dbReference type="AlphaFoldDB" id="W5MWT6"/>
<evidence type="ECO:0000256" key="6">
    <source>
        <dbReference type="ARBA" id="ARBA00023157"/>
    </source>
</evidence>
<keyword evidence="8" id="KW-0812">Transmembrane</keyword>